<dbReference type="AlphaFoldDB" id="A0A832DHU8"/>
<keyword evidence="8" id="KW-0969">Cilium</keyword>
<keyword evidence="6 7" id="KW-0998">Cell outer membrane</keyword>
<accession>A0A832DHU8</accession>
<protein>
    <recommendedName>
        <fullName evidence="7">Flagellar L-ring protein</fullName>
    </recommendedName>
    <alternativeName>
        <fullName evidence="7">Basal body L-ring protein</fullName>
    </alternativeName>
</protein>
<evidence type="ECO:0000256" key="3">
    <source>
        <dbReference type="ARBA" id="ARBA00022729"/>
    </source>
</evidence>
<comment type="subcellular location">
    <subcellularLocation>
        <location evidence="7">Cell outer membrane</location>
    </subcellularLocation>
    <subcellularLocation>
        <location evidence="7">Bacterial flagellum basal body</location>
    </subcellularLocation>
</comment>
<evidence type="ECO:0000313" key="8">
    <source>
        <dbReference type="EMBL" id="HGT47672.1"/>
    </source>
</evidence>
<evidence type="ECO:0000256" key="7">
    <source>
        <dbReference type="HAMAP-Rule" id="MF_00415"/>
    </source>
</evidence>
<dbReference type="PANTHER" id="PTHR34933:SF1">
    <property type="entry name" value="FLAGELLAR L-RING PROTEIN"/>
    <property type="match status" value="1"/>
</dbReference>
<dbReference type="PRINTS" id="PR01008">
    <property type="entry name" value="FLGLRINGFLGH"/>
</dbReference>
<evidence type="ECO:0000256" key="6">
    <source>
        <dbReference type="ARBA" id="ARBA00023237"/>
    </source>
</evidence>
<evidence type="ECO:0000256" key="4">
    <source>
        <dbReference type="ARBA" id="ARBA00023136"/>
    </source>
</evidence>
<comment type="caution">
    <text evidence="8">The sequence shown here is derived from an EMBL/GenBank/DDBJ whole genome shotgun (WGS) entry which is preliminary data.</text>
</comment>
<dbReference type="InterPro" id="IPR000527">
    <property type="entry name" value="Flag_Lring"/>
</dbReference>
<reference evidence="8" key="1">
    <citation type="journal article" date="2020" name="mSystems">
        <title>Genome- and Community-Level Interaction Insights into Carbon Utilization and Element Cycling Functions of Hydrothermarchaeota in Hydrothermal Sediment.</title>
        <authorList>
            <person name="Zhou Z."/>
            <person name="Liu Y."/>
            <person name="Xu W."/>
            <person name="Pan J."/>
            <person name="Luo Z.H."/>
            <person name="Li M."/>
        </authorList>
    </citation>
    <scope>NUCLEOTIDE SEQUENCE [LARGE SCALE GENOMIC DNA]</scope>
    <source>
        <strain evidence="8">SpSt-500</strain>
    </source>
</reference>
<organism evidence="8">
    <name type="scientific">Ignavibacterium album</name>
    <dbReference type="NCBI Taxonomy" id="591197"/>
    <lineage>
        <taxon>Bacteria</taxon>
        <taxon>Pseudomonadati</taxon>
        <taxon>Ignavibacteriota</taxon>
        <taxon>Ignavibacteria</taxon>
        <taxon>Ignavibacteriales</taxon>
        <taxon>Ignavibacteriaceae</taxon>
        <taxon>Ignavibacterium</taxon>
    </lineage>
</organism>
<dbReference type="GO" id="GO:0009279">
    <property type="term" value="C:cell outer membrane"/>
    <property type="evidence" value="ECO:0007669"/>
    <property type="project" value="UniProtKB-SubCell"/>
</dbReference>
<dbReference type="EMBL" id="DSVI01000007">
    <property type="protein sequence ID" value="HGT47672.1"/>
    <property type="molecule type" value="Genomic_DNA"/>
</dbReference>
<comment type="subunit">
    <text evidence="7">The basal body constitutes a major portion of the flagellar organelle and consists of four rings (L,P,S, and M) mounted on a central rod.</text>
</comment>
<comment type="function">
    <text evidence="1 7">Assembles around the rod to form the L-ring and probably protects the motor/basal body from shearing forces during rotation.</text>
</comment>
<gene>
    <name evidence="7" type="primary">flgH</name>
    <name evidence="8" type="ORF">ENS56_06535</name>
</gene>
<evidence type="ECO:0000256" key="1">
    <source>
        <dbReference type="ARBA" id="ARBA00002591"/>
    </source>
</evidence>
<dbReference type="HAMAP" id="MF_00415">
    <property type="entry name" value="FlgH"/>
    <property type="match status" value="1"/>
</dbReference>
<keyword evidence="3" id="KW-0732">Signal</keyword>
<dbReference type="GO" id="GO:0071973">
    <property type="term" value="P:bacterial-type flagellum-dependent cell motility"/>
    <property type="evidence" value="ECO:0007669"/>
    <property type="project" value="InterPro"/>
</dbReference>
<keyword evidence="8" id="KW-0282">Flagellum</keyword>
<dbReference type="PANTHER" id="PTHR34933">
    <property type="entry name" value="FLAGELLAR L-RING PROTEIN"/>
    <property type="match status" value="1"/>
</dbReference>
<comment type="similarity">
    <text evidence="2 7">Belongs to the FlgH family.</text>
</comment>
<sequence length="189" mass="20153">MKKILSIILILAAAVFPQEMRKNAAYSLFSDEKASRVGDAITIIVVESALATNNAETKSGRQTELGFDFSGSIDKTKLPEASLNIGSGNDFKGSGSTKTSGVIQTKISATIDSVLANGNLIIRGSKKITINGEEQLISIKGIVRTSDVRADNSVLSYNISDAEITFEGNGIVSDVQSPGLLTKFFRMLF</sequence>
<proteinExistence type="inferred from homology"/>
<dbReference type="GO" id="GO:0009427">
    <property type="term" value="C:bacterial-type flagellum basal body, distal rod, L ring"/>
    <property type="evidence" value="ECO:0007669"/>
    <property type="project" value="InterPro"/>
</dbReference>
<evidence type="ECO:0000256" key="5">
    <source>
        <dbReference type="ARBA" id="ARBA00023143"/>
    </source>
</evidence>
<dbReference type="Pfam" id="PF02107">
    <property type="entry name" value="FlgH"/>
    <property type="match status" value="1"/>
</dbReference>
<evidence type="ECO:0000256" key="2">
    <source>
        <dbReference type="ARBA" id="ARBA00006929"/>
    </source>
</evidence>
<dbReference type="GO" id="GO:0003774">
    <property type="term" value="F:cytoskeletal motor activity"/>
    <property type="evidence" value="ECO:0007669"/>
    <property type="project" value="InterPro"/>
</dbReference>
<keyword evidence="8" id="KW-0966">Cell projection</keyword>
<keyword evidence="5 7" id="KW-0975">Bacterial flagellum</keyword>
<keyword evidence="4 7" id="KW-0472">Membrane</keyword>
<name>A0A832DHU8_9BACT</name>